<dbReference type="InterPro" id="IPR015422">
    <property type="entry name" value="PyrdxlP-dep_Trfase_small"/>
</dbReference>
<dbReference type="PANTHER" id="PTHR11601">
    <property type="entry name" value="CYSTEINE DESULFURYLASE FAMILY MEMBER"/>
    <property type="match status" value="1"/>
</dbReference>
<evidence type="ECO:0000256" key="3">
    <source>
        <dbReference type="ARBA" id="ARBA00006490"/>
    </source>
</evidence>
<dbReference type="InterPro" id="IPR015424">
    <property type="entry name" value="PyrdxlP-dep_Trfase"/>
</dbReference>
<name>A0A1C1YYX0_9HYPH</name>
<evidence type="ECO:0000256" key="6">
    <source>
        <dbReference type="ARBA" id="ARBA00022723"/>
    </source>
</evidence>
<evidence type="ECO:0000256" key="2">
    <source>
        <dbReference type="ARBA" id="ARBA00003120"/>
    </source>
</evidence>
<dbReference type="RefSeq" id="WP_066175640.1">
    <property type="nucleotide sequence ID" value="NZ_LQZT01000004.1"/>
</dbReference>
<organism evidence="12 13">
    <name type="scientific">Hoeflea olei</name>
    <dbReference type="NCBI Taxonomy" id="1480615"/>
    <lineage>
        <taxon>Bacteria</taxon>
        <taxon>Pseudomonadati</taxon>
        <taxon>Pseudomonadota</taxon>
        <taxon>Alphaproteobacteria</taxon>
        <taxon>Hyphomicrobiales</taxon>
        <taxon>Rhizobiaceae</taxon>
        <taxon>Hoeflea</taxon>
    </lineage>
</organism>
<keyword evidence="5" id="KW-0808">Transferase</keyword>
<dbReference type="STRING" id="1480615.AWJ14_00090"/>
<dbReference type="Gene3D" id="3.40.640.10">
    <property type="entry name" value="Type I PLP-dependent aspartate aminotransferase-like (Major domain)"/>
    <property type="match status" value="1"/>
</dbReference>
<dbReference type="AlphaFoldDB" id="A0A1C1YYX0"/>
<evidence type="ECO:0000313" key="12">
    <source>
        <dbReference type="EMBL" id="OCW58672.1"/>
    </source>
</evidence>
<comment type="cofactor">
    <cofactor evidence="1">
        <name>pyridoxal 5'-phosphate</name>
        <dbReference type="ChEBI" id="CHEBI:597326"/>
    </cofactor>
</comment>
<proteinExistence type="inferred from homology"/>
<dbReference type="Gene3D" id="3.90.1150.10">
    <property type="entry name" value="Aspartate Aminotransferase, domain 1"/>
    <property type="match status" value="1"/>
</dbReference>
<dbReference type="Gene3D" id="1.10.260.50">
    <property type="match status" value="1"/>
</dbReference>
<protein>
    <recommendedName>
        <fullName evidence="4">Cysteine desulfurase</fullName>
    </recommendedName>
</protein>
<evidence type="ECO:0000256" key="10">
    <source>
        <dbReference type="ARBA" id="ARBA00050776"/>
    </source>
</evidence>
<evidence type="ECO:0000259" key="11">
    <source>
        <dbReference type="Pfam" id="PF00266"/>
    </source>
</evidence>
<gene>
    <name evidence="12" type="ORF">AWJ14_00090</name>
</gene>
<dbReference type="GO" id="GO:0031071">
    <property type="term" value="F:cysteine desulfurase activity"/>
    <property type="evidence" value="ECO:0007669"/>
    <property type="project" value="UniProtKB-EC"/>
</dbReference>
<evidence type="ECO:0000256" key="4">
    <source>
        <dbReference type="ARBA" id="ARBA00013558"/>
    </source>
</evidence>
<comment type="caution">
    <text evidence="12">The sequence shown here is derived from an EMBL/GenBank/DDBJ whole genome shotgun (WGS) entry which is preliminary data.</text>
</comment>
<comment type="catalytic activity">
    <reaction evidence="10">
        <text>(sulfur carrier)-H + L-cysteine = (sulfur carrier)-SH + L-alanine</text>
        <dbReference type="Rhea" id="RHEA:43892"/>
        <dbReference type="Rhea" id="RHEA-COMP:14737"/>
        <dbReference type="Rhea" id="RHEA-COMP:14739"/>
        <dbReference type="ChEBI" id="CHEBI:29917"/>
        <dbReference type="ChEBI" id="CHEBI:35235"/>
        <dbReference type="ChEBI" id="CHEBI:57972"/>
        <dbReference type="ChEBI" id="CHEBI:64428"/>
        <dbReference type="EC" id="2.8.1.7"/>
    </reaction>
</comment>
<dbReference type="InterPro" id="IPR000192">
    <property type="entry name" value="Aminotrans_V_dom"/>
</dbReference>
<comment type="function">
    <text evidence="2">Catalyzes the removal of elemental sulfur atoms from cysteine to produce alanine. Seems to participate in the biosynthesis of the nitrogenase metalloclusters by providing the inorganic sulfur required for the Fe-S core formation.</text>
</comment>
<evidence type="ECO:0000256" key="7">
    <source>
        <dbReference type="ARBA" id="ARBA00022898"/>
    </source>
</evidence>
<evidence type="ECO:0000256" key="9">
    <source>
        <dbReference type="ARBA" id="ARBA00023014"/>
    </source>
</evidence>
<evidence type="ECO:0000256" key="8">
    <source>
        <dbReference type="ARBA" id="ARBA00023004"/>
    </source>
</evidence>
<dbReference type="Pfam" id="PF00266">
    <property type="entry name" value="Aminotran_5"/>
    <property type="match status" value="1"/>
</dbReference>
<dbReference type="PANTHER" id="PTHR11601:SF34">
    <property type="entry name" value="CYSTEINE DESULFURASE"/>
    <property type="match status" value="1"/>
</dbReference>
<feature type="domain" description="Aminotransferase class V" evidence="11">
    <location>
        <begin position="7"/>
        <end position="369"/>
    </location>
</feature>
<evidence type="ECO:0000256" key="1">
    <source>
        <dbReference type="ARBA" id="ARBA00001933"/>
    </source>
</evidence>
<keyword evidence="7" id="KW-0663">Pyridoxal phosphate</keyword>
<dbReference type="Proteomes" id="UP000094795">
    <property type="component" value="Unassembled WGS sequence"/>
</dbReference>
<keyword evidence="13" id="KW-1185">Reference proteome</keyword>
<keyword evidence="8" id="KW-0408">Iron</keyword>
<comment type="similarity">
    <text evidence="3">Belongs to the class-V pyridoxal-phosphate-dependent aminotransferase family. NifS/IscS subfamily.</text>
</comment>
<keyword evidence="9" id="KW-0411">Iron-sulfur</keyword>
<keyword evidence="6" id="KW-0479">Metal-binding</keyword>
<evidence type="ECO:0000256" key="5">
    <source>
        <dbReference type="ARBA" id="ARBA00022679"/>
    </source>
</evidence>
<dbReference type="GO" id="GO:0051536">
    <property type="term" value="F:iron-sulfur cluster binding"/>
    <property type="evidence" value="ECO:0007669"/>
    <property type="project" value="UniProtKB-KW"/>
</dbReference>
<accession>A0A1C1YYX0</accession>
<dbReference type="SUPFAM" id="SSF53383">
    <property type="entry name" value="PLP-dependent transferases"/>
    <property type="match status" value="1"/>
</dbReference>
<dbReference type="PIRSF" id="PIRSF005572">
    <property type="entry name" value="NifS"/>
    <property type="match status" value="1"/>
</dbReference>
<sequence>MASERLYLDYNATAPLLEEARAAMLVAMELAGNPSSVHAEGRKARAVVSRARDAVARLCGVPTAQVTFTSGATEAANHVLTPEFRMGRAPLRVSRLFVSAVEHPAILAGGRFAPDQITVLPVDAQGRLDLGALEAAFSGHDVSTGQAMLALQLANNETGVIQPVREAAAIVRAHKGLMVVDAVQGAGRLDLSIENLGADFLILSGHKIGGPKGVGALVSAGEMLMPVPLLRGGGQEKGHRGGTEDLVGIAGFGAAAERALSALAEIAALEALRDRLEAGIRAIAPDVIIHGADASRIANTSFLTLPGLKAETAQIAFDMEGVAVSAGSACSSGKVGPSHVLAAMGADADAGAIRVSLGRVHTMTDVERFLDVVKTINARRLARRASQPAA</sequence>
<dbReference type="EMBL" id="LQZT01000004">
    <property type="protein sequence ID" value="OCW58672.1"/>
    <property type="molecule type" value="Genomic_DNA"/>
</dbReference>
<reference evidence="12 13" key="1">
    <citation type="submission" date="2015-12" db="EMBL/GenBank/DDBJ databases">
        <authorList>
            <person name="Shamseldin A."/>
            <person name="Moawad H."/>
            <person name="Abd El-Rahim W.M."/>
            <person name="Sadowsky M.J."/>
        </authorList>
    </citation>
    <scope>NUCLEOTIDE SEQUENCE [LARGE SCALE GENOMIC DNA]</scope>
    <source>
        <strain evidence="12 13">JC234</strain>
    </source>
</reference>
<dbReference type="OrthoDB" id="9808002at2"/>
<dbReference type="InterPro" id="IPR016454">
    <property type="entry name" value="Cysteine_dSase"/>
</dbReference>
<dbReference type="GO" id="GO:0046872">
    <property type="term" value="F:metal ion binding"/>
    <property type="evidence" value="ECO:0007669"/>
    <property type="project" value="UniProtKB-KW"/>
</dbReference>
<dbReference type="InterPro" id="IPR015421">
    <property type="entry name" value="PyrdxlP-dep_Trfase_major"/>
</dbReference>
<evidence type="ECO:0000313" key="13">
    <source>
        <dbReference type="Proteomes" id="UP000094795"/>
    </source>
</evidence>